<feature type="region of interest" description="Disordered" evidence="1">
    <location>
        <begin position="79"/>
        <end position="145"/>
    </location>
</feature>
<dbReference type="InterPro" id="IPR022190">
    <property type="entry name" value="DUF3716"/>
</dbReference>
<dbReference type="EMBL" id="PQXO01000079">
    <property type="protein sequence ID" value="TGO90108.1"/>
    <property type="molecule type" value="Genomic_DNA"/>
</dbReference>
<comment type="caution">
    <text evidence="2">The sequence shown here is derived from an EMBL/GenBank/DDBJ whole genome shotgun (WGS) entry which is preliminary data.</text>
</comment>
<dbReference type="STRING" id="87229.A0A4Z1KZZ7"/>
<dbReference type="Pfam" id="PF12511">
    <property type="entry name" value="DUF3716"/>
    <property type="match status" value="1"/>
</dbReference>
<protein>
    <submittedName>
        <fullName evidence="2">Uncharacterized protein</fullName>
    </submittedName>
</protein>
<organism evidence="2 3">
    <name type="scientific">Botrytis porri</name>
    <dbReference type="NCBI Taxonomy" id="87229"/>
    <lineage>
        <taxon>Eukaryota</taxon>
        <taxon>Fungi</taxon>
        <taxon>Dikarya</taxon>
        <taxon>Ascomycota</taxon>
        <taxon>Pezizomycotina</taxon>
        <taxon>Leotiomycetes</taxon>
        <taxon>Helotiales</taxon>
        <taxon>Sclerotiniaceae</taxon>
        <taxon>Botrytis</taxon>
    </lineage>
</organism>
<feature type="compositionally biased region" description="Acidic residues" evidence="1">
    <location>
        <begin position="102"/>
        <end position="117"/>
    </location>
</feature>
<sequence length="298" mass="32638">MSYNGDEASVPDASSPPTNALHEYYGFSIYKHWCDYKYPEGPLDVINARLAAADRELRSVHINAPHSSQLLHPCQDNLSHSAAYYPSPAPRQPTSLGQADYDGSDDSDHSDDSDDSMDLGSSKEVSAQSQAPVPAPSRSHFSTVAKRPAEGAALVDTNFEEKPDPIRAAIMARLTKEARTETLPPDVPHRKQLDLLRAMPLRRQLSLRKSHKEFYRSRPDYWDATAGYLVGEVVPEPCSYCKSGNGLFSECVVVPPQPGSVRQPLGGVCMSCAYQSSGGKCSFHPKTEMARKERAGDA</sequence>
<name>A0A4Z1KZZ7_9HELO</name>
<evidence type="ECO:0000256" key="1">
    <source>
        <dbReference type="SAM" id="MobiDB-lite"/>
    </source>
</evidence>
<reference evidence="2 3" key="1">
    <citation type="submission" date="2017-12" db="EMBL/GenBank/DDBJ databases">
        <title>Comparative genomics of Botrytis spp.</title>
        <authorList>
            <person name="Valero-Jimenez C.A."/>
            <person name="Tapia P."/>
            <person name="Veloso J."/>
            <person name="Silva-Moreno E."/>
            <person name="Staats M."/>
            <person name="Valdes J.H."/>
            <person name="Van Kan J.A.L."/>
        </authorList>
    </citation>
    <scope>NUCLEOTIDE SEQUENCE [LARGE SCALE GENOMIC DNA]</scope>
    <source>
        <strain evidence="2 3">MUCL3349</strain>
    </source>
</reference>
<dbReference type="AlphaFoldDB" id="A0A4Z1KZZ7"/>
<proteinExistence type="predicted"/>
<accession>A0A4Z1KZZ7</accession>
<evidence type="ECO:0000313" key="2">
    <source>
        <dbReference type="EMBL" id="TGO90108.1"/>
    </source>
</evidence>
<keyword evidence="3" id="KW-1185">Reference proteome</keyword>
<evidence type="ECO:0000313" key="3">
    <source>
        <dbReference type="Proteomes" id="UP000297280"/>
    </source>
</evidence>
<dbReference type="Proteomes" id="UP000297280">
    <property type="component" value="Unassembled WGS sequence"/>
</dbReference>
<gene>
    <name evidence="2" type="ORF">BPOR_0079g00210</name>
</gene>